<accession>A0A9Q0L4E4</accession>
<dbReference type="InterPro" id="IPR013766">
    <property type="entry name" value="Thioredoxin_domain"/>
</dbReference>
<reference evidence="9" key="1">
    <citation type="journal article" date="2023" name="Plant J.">
        <title>The genome of the king protea, Protea cynaroides.</title>
        <authorList>
            <person name="Chang J."/>
            <person name="Duong T.A."/>
            <person name="Schoeman C."/>
            <person name="Ma X."/>
            <person name="Roodt D."/>
            <person name="Barker N."/>
            <person name="Li Z."/>
            <person name="Van de Peer Y."/>
            <person name="Mizrachi E."/>
        </authorList>
    </citation>
    <scope>NUCLEOTIDE SEQUENCE</scope>
    <source>
        <tissue evidence="9">Young leaves</tissue>
    </source>
</reference>
<keyword evidence="2" id="KW-0677">Repeat</keyword>
<evidence type="ECO:0000256" key="2">
    <source>
        <dbReference type="ARBA" id="ARBA00022737"/>
    </source>
</evidence>
<keyword evidence="3" id="KW-0560">Oxidoreductase</keyword>
<comment type="catalytic activity">
    <reaction evidence="6">
        <text>[protein]-dithiol + NAD(+) = [protein]-disulfide + NADH + H(+)</text>
        <dbReference type="Rhea" id="RHEA:18749"/>
        <dbReference type="Rhea" id="RHEA-COMP:10593"/>
        <dbReference type="Rhea" id="RHEA-COMP:10594"/>
        <dbReference type="ChEBI" id="CHEBI:15378"/>
        <dbReference type="ChEBI" id="CHEBI:29950"/>
        <dbReference type="ChEBI" id="CHEBI:50058"/>
        <dbReference type="ChEBI" id="CHEBI:57540"/>
        <dbReference type="ChEBI" id="CHEBI:57945"/>
        <dbReference type="EC" id="1.8.1.8"/>
    </reaction>
</comment>
<keyword evidence="4" id="KW-0520">NAD</keyword>
<dbReference type="OrthoDB" id="409136at2759"/>
<dbReference type="InterPro" id="IPR012336">
    <property type="entry name" value="Thioredoxin-like_fold"/>
</dbReference>
<evidence type="ECO:0000256" key="7">
    <source>
        <dbReference type="ARBA" id="ARBA00047804"/>
    </source>
</evidence>
<dbReference type="InterPro" id="IPR045870">
    <property type="entry name" value="TryX_NRX_thioredoxin_dom"/>
</dbReference>
<evidence type="ECO:0000256" key="6">
    <source>
        <dbReference type="ARBA" id="ARBA00047388"/>
    </source>
</evidence>
<proteinExistence type="inferred from homology"/>
<comment type="similarity">
    <text evidence="5">Belongs to the nucleoredoxin family.</text>
</comment>
<dbReference type="SUPFAM" id="SSF52833">
    <property type="entry name" value="Thioredoxin-like"/>
    <property type="match status" value="3"/>
</dbReference>
<evidence type="ECO:0000256" key="3">
    <source>
        <dbReference type="ARBA" id="ARBA00023002"/>
    </source>
</evidence>
<gene>
    <name evidence="9" type="ORF">NE237_032994</name>
</gene>
<keyword evidence="10" id="KW-1185">Reference proteome</keyword>
<dbReference type="Proteomes" id="UP001141806">
    <property type="component" value="Unassembled WGS sequence"/>
</dbReference>
<dbReference type="EC" id="1.8.1.8" evidence="1"/>
<evidence type="ECO:0000313" key="9">
    <source>
        <dbReference type="EMBL" id="KAJ4982157.1"/>
    </source>
</evidence>
<evidence type="ECO:0000259" key="8">
    <source>
        <dbReference type="PROSITE" id="PS51352"/>
    </source>
</evidence>
<dbReference type="EMBL" id="JAMYWD010000001">
    <property type="protein sequence ID" value="KAJ4982157.1"/>
    <property type="molecule type" value="Genomic_DNA"/>
</dbReference>
<evidence type="ECO:0000256" key="5">
    <source>
        <dbReference type="ARBA" id="ARBA00025782"/>
    </source>
</evidence>
<evidence type="ECO:0000256" key="4">
    <source>
        <dbReference type="ARBA" id="ARBA00023027"/>
    </source>
</evidence>
<evidence type="ECO:0000313" key="10">
    <source>
        <dbReference type="Proteomes" id="UP001141806"/>
    </source>
</evidence>
<dbReference type="Pfam" id="PF03107">
    <property type="entry name" value="C1_2"/>
    <property type="match status" value="1"/>
</dbReference>
<comment type="catalytic activity">
    <reaction evidence="7">
        <text>[protein]-dithiol + NADP(+) = [protein]-disulfide + NADPH + H(+)</text>
        <dbReference type="Rhea" id="RHEA:18753"/>
        <dbReference type="Rhea" id="RHEA-COMP:10593"/>
        <dbReference type="Rhea" id="RHEA-COMP:10594"/>
        <dbReference type="ChEBI" id="CHEBI:15378"/>
        <dbReference type="ChEBI" id="CHEBI:29950"/>
        <dbReference type="ChEBI" id="CHEBI:50058"/>
        <dbReference type="ChEBI" id="CHEBI:57783"/>
        <dbReference type="ChEBI" id="CHEBI:58349"/>
        <dbReference type="EC" id="1.8.1.8"/>
    </reaction>
</comment>
<dbReference type="InterPro" id="IPR004146">
    <property type="entry name" value="DC1"/>
</dbReference>
<feature type="domain" description="Thioredoxin" evidence="8">
    <location>
        <begin position="19"/>
        <end position="171"/>
    </location>
</feature>
<name>A0A9Q0L4E4_9MAGN</name>
<dbReference type="InterPro" id="IPR017937">
    <property type="entry name" value="Thioredoxin_CS"/>
</dbReference>
<dbReference type="PROSITE" id="PS00194">
    <property type="entry name" value="THIOREDOXIN_1"/>
    <property type="match status" value="1"/>
</dbReference>
<dbReference type="CDD" id="cd03009">
    <property type="entry name" value="TryX_like_TryX_NRX"/>
    <property type="match status" value="1"/>
</dbReference>
<evidence type="ECO:0000256" key="1">
    <source>
        <dbReference type="ARBA" id="ARBA00012612"/>
    </source>
</evidence>
<dbReference type="Gene3D" id="3.40.30.10">
    <property type="entry name" value="Glutaredoxin"/>
    <property type="match status" value="3"/>
</dbReference>
<feature type="domain" description="Thioredoxin" evidence="8">
    <location>
        <begin position="328"/>
        <end position="493"/>
    </location>
</feature>
<dbReference type="InterPro" id="IPR046349">
    <property type="entry name" value="C1-like_sf"/>
</dbReference>
<dbReference type="GO" id="GO:0004791">
    <property type="term" value="F:thioredoxin-disulfide reductase (NADPH) activity"/>
    <property type="evidence" value="ECO:0007669"/>
    <property type="project" value="InterPro"/>
</dbReference>
<dbReference type="AlphaFoldDB" id="A0A9Q0L4E4"/>
<sequence length="584" mass="66546">MGEEAEKIGSGTVRRHDIQSILSSAGRDYLIRSNGDQVKISNLKGKTIGLYFAASWCGPSRHFTPNLIELYNELSPQGKLEIILVAEDDDEDSFNKYFSQLPWLSFPFSDSEKRDDLDELFKVRGLPHLAILDPNGNVLYNDGIDIIDKYGIEGYPFTQERILELQEQEEEAKKQQSLRSILVSRTRDFLVSNDGKKVPVSELEGKTVGLYFSMSSYNSCLEFSPLLIDVYNRLKGRGESFEVVLVSLDDEDEELYKEDFDIMPWLALPYGSKTRDKLARYFNVTNLPTLVIISPDGKTLNFNAAEVVENHGIHAFPFTPTRLEELAVIEKAKLGAQTLESLLVLGDLDFVIKNDGTKISVSDQLVGNNIVLYFSAEWCAPCRAFMPKLIKTYNEIKAKDEGFEIIFVSSDHDKASYDELFLTMPWLAIPFGDERKKALKKKFKVYSIPTAIAIGPTGQTVAKDAKELIMVHGAEAYPFTEDRMKEIEEQLEEIAKEWPKKMKHRLHEVHELVLTRRLLYTCDECEEEGNGWSYHCAECYYDLHPMCVLEEREQAKKSVNVDNDDSSEEEWVCDGEVCYRVSKA</sequence>
<dbReference type="SUPFAM" id="SSF57889">
    <property type="entry name" value="Cysteine-rich domain"/>
    <property type="match status" value="1"/>
</dbReference>
<protein>
    <recommendedName>
        <fullName evidence="1">protein-disulfide reductase</fullName>
        <ecNumber evidence="1">1.8.1.8</ecNumber>
    </recommendedName>
</protein>
<dbReference type="Pfam" id="PF13905">
    <property type="entry name" value="Thioredoxin_8"/>
    <property type="match status" value="3"/>
</dbReference>
<dbReference type="InterPro" id="IPR052259">
    <property type="entry name" value="Nucleoredoxin-like"/>
</dbReference>
<organism evidence="9 10">
    <name type="scientific">Protea cynaroides</name>
    <dbReference type="NCBI Taxonomy" id="273540"/>
    <lineage>
        <taxon>Eukaryota</taxon>
        <taxon>Viridiplantae</taxon>
        <taxon>Streptophyta</taxon>
        <taxon>Embryophyta</taxon>
        <taxon>Tracheophyta</taxon>
        <taxon>Spermatophyta</taxon>
        <taxon>Magnoliopsida</taxon>
        <taxon>Proteales</taxon>
        <taxon>Proteaceae</taxon>
        <taxon>Protea</taxon>
    </lineage>
</organism>
<comment type="caution">
    <text evidence="9">The sequence shown here is derived from an EMBL/GenBank/DDBJ whole genome shotgun (WGS) entry which is preliminary data.</text>
</comment>
<dbReference type="InterPro" id="IPR036249">
    <property type="entry name" value="Thioredoxin-like_sf"/>
</dbReference>
<dbReference type="PROSITE" id="PS51352">
    <property type="entry name" value="THIOREDOXIN_2"/>
    <property type="match status" value="2"/>
</dbReference>
<dbReference type="PANTHER" id="PTHR13871">
    <property type="entry name" value="THIOREDOXIN"/>
    <property type="match status" value="1"/>
</dbReference>
<dbReference type="PANTHER" id="PTHR13871:SF96">
    <property type="entry name" value="THIOREDOXIN DOMAIN-CONTAINING PROTEIN"/>
    <property type="match status" value="1"/>
</dbReference>